<evidence type="ECO:0000313" key="16">
    <source>
        <dbReference type="EMBL" id="KAJ8874270.1"/>
    </source>
</evidence>
<sequence>MREHWANIKAQKGDVINIAKSAVSSFVTDSNEALEFKLVRDISDLENDATIFKPEMSHQIFGESESIFGYRDLKIKLYYSAAKLTTYLGISYSDAIDPKKCEGIEPDDVGKLIAEKLQPGFHTNLDDFCNDLAKDVSFRSKMFCQSVHIFILFTDENSPPKCYEVFFCDVTMPGFVNFHDRLQTFILWYIDAASFIDIDDENWRFFVMYEKYVQGGFTKYAVVGYMSVYQYFAYPKNIRPRISQMLVLPPFQNQGLGTELLRTMYQHYIAERSVLDITVEDPSERFQRLRDFVDVANCSTLNSFQPEELHTGGKYRMLRCCDKFVCNSKQCRRVYEILRLKHTNIEDTKQYQLYRLAVKQRLNVPYKKELLDRQKLKKVLDASEYEATLTFASAAQRMEHLEQQYREVEADYREVLKRFSDHH</sequence>
<dbReference type="InterPro" id="IPR013523">
    <property type="entry name" value="Hist_AcTrfase_HAT1_C"/>
</dbReference>
<evidence type="ECO:0000256" key="12">
    <source>
        <dbReference type="SAM" id="Coils"/>
    </source>
</evidence>
<dbReference type="InterPro" id="IPR016181">
    <property type="entry name" value="Acyl_CoA_acyltransferase"/>
</dbReference>
<proteinExistence type="inferred from homology"/>
<dbReference type="EMBL" id="JARBHB010000010">
    <property type="protein sequence ID" value="KAJ8874270.1"/>
    <property type="molecule type" value="Genomic_DNA"/>
</dbReference>
<organism evidence="16 17">
    <name type="scientific">Dryococelus australis</name>
    <dbReference type="NCBI Taxonomy" id="614101"/>
    <lineage>
        <taxon>Eukaryota</taxon>
        <taxon>Metazoa</taxon>
        <taxon>Ecdysozoa</taxon>
        <taxon>Arthropoda</taxon>
        <taxon>Hexapoda</taxon>
        <taxon>Insecta</taxon>
        <taxon>Pterygota</taxon>
        <taxon>Neoptera</taxon>
        <taxon>Polyneoptera</taxon>
        <taxon>Phasmatodea</taxon>
        <taxon>Verophasmatodea</taxon>
        <taxon>Anareolatae</taxon>
        <taxon>Phasmatidae</taxon>
        <taxon>Eurycanthinae</taxon>
        <taxon>Dryococelus</taxon>
    </lineage>
</organism>
<comment type="caution">
    <text evidence="16">The sequence shown here is derived from an EMBL/GenBank/DDBJ whole genome shotgun (WGS) entry which is preliminary data.</text>
</comment>
<keyword evidence="7" id="KW-0234">DNA repair</keyword>
<evidence type="ECO:0000256" key="2">
    <source>
        <dbReference type="ARBA" id="ARBA00010543"/>
    </source>
</evidence>
<evidence type="ECO:0000256" key="7">
    <source>
        <dbReference type="ARBA" id="ARBA00023204"/>
    </source>
</evidence>
<feature type="domain" description="N-acetyltransferase" evidence="13">
    <location>
        <begin position="202"/>
        <end position="280"/>
    </location>
</feature>
<evidence type="ECO:0000256" key="5">
    <source>
        <dbReference type="ARBA" id="ARBA00022679"/>
    </source>
</evidence>
<keyword evidence="12" id="KW-0175">Coiled coil</keyword>
<dbReference type="Pfam" id="PF21183">
    <property type="entry name" value="HAT1_C"/>
    <property type="match status" value="1"/>
</dbReference>
<accession>A0ABQ9GQE3</accession>
<dbReference type="InterPro" id="IPR048776">
    <property type="entry name" value="HAT1_C"/>
</dbReference>
<evidence type="ECO:0000256" key="4">
    <source>
        <dbReference type="ARBA" id="ARBA00021268"/>
    </source>
</evidence>
<keyword evidence="6" id="KW-0227">DNA damage</keyword>
<evidence type="ECO:0000259" key="13">
    <source>
        <dbReference type="Pfam" id="PF00583"/>
    </source>
</evidence>
<comment type="similarity">
    <text evidence="2 11">Belongs to the HAT1 family.</text>
</comment>
<evidence type="ECO:0000256" key="3">
    <source>
        <dbReference type="ARBA" id="ARBA00013184"/>
    </source>
</evidence>
<feature type="domain" description="Histone acetyltransferase type B catalytic subunit C-terminal" evidence="15">
    <location>
        <begin position="290"/>
        <end position="340"/>
    </location>
</feature>
<comment type="subcellular location">
    <subcellularLocation>
        <location evidence="1">Nucleus</location>
    </subcellularLocation>
</comment>
<protein>
    <recommendedName>
        <fullName evidence="4 11">Histone acetyltransferase type B catalytic subunit</fullName>
        <ecNumber evidence="3 11">2.3.1.48</ecNumber>
    </recommendedName>
</protein>
<name>A0ABQ9GQE3_9NEOP</name>
<dbReference type="Proteomes" id="UP001159363">
    <property type="component" value="Chromosome 9"/>
</dbReference>
<dbReference type="EC" id="2.3.1.48" evidence="3 11"/>
<dbReference type="InterPro" id="IPR000182">
    <property type="entry name" value="GNAT_dom"/>
</dbReference>
<dbReference type="SUPFAM" id="SSF55729">
    <property type="entry name" value="Acyl-CoA N-acyltransferases (Nat)"/>
    <property type="match status" value="1"/>
</dbReference>
<dbReference type="InterPro" id="IPR019467">
    <property type="entry name" value="Hat1_N"/>
</dbReference>
<dbReference type="Gene3D" id="3.40.630.30">
    <property type="match status" value="1"/>
</dbReference>
<feature type="coiled-coil region" evidence="12">
    <location>
        <begin position="391"/>
        <end position="418"/>
    </location>
</feature>
<keyword evidence="8" id="KW-0539">Nucleus</keyword>
<evidence type="ECO:0000256" key="11">
    <source>
        <dbReference type="PIRNR" id="PIRNR038084"/>
    </source>
</evidence>
<comment type="catalytic activity">
    <reaction evidence="10 11">
        <text>L-lysyl-[protein] + acetyl-CoA = N(6)-acetyl-L-lysyl-[protein] + CoA + H(+)</text>
        <dbReference type="Rhea" id="RHEA:45948"/>
        <dbReference type="Rhea" id="RHEA-COMP:9752"/>
        <dbReference type="Rhea" id="RHEA-COMP:10731"/>
        <dbReference type="ChEBI" id="CHEBI:15378"/>
        <dbReference type="ChEBI" id="CHEBI:29969"/>
        <dbReference type="ChEBI" id="CHEBI:57287"/>
        <dbReference type="ChEBI" id="CHEBI:57288"/>
        <dbReference type="ChEBI" id="CHEBI:61930"/>
        <dbReference type="EC" id="2.3.1.48"/>
    </reaction>
</comment>
<dbReference type="Pfam" id="PF10394">
    <property type="entry name" value="Hat1_N"/>
    <property type="match status" value="1"/>
</dbReference>
<dbReference type="InterPro" id="IPR017380">
    <property type="entry name" value="Hist_AcTrfase_B-typ_cat-su"/>
</dbReference>
<evidence type="ECO:0000256" key="6">
    <source>
        <dbReference type="ARBA" id="ARBA00022763"/>
    </source>
</evidence>
<keyword evidence="9 11" id="KW-0012">Acyltransferase</keyword>
<evidence type="ECO:0000256" key="8">
    <source>
        <dbReference type="ARBA" id="ARBA00023242"/>
    </source>
</evidence>
<reference evidence="16 17" key="1">
    <citation type="submission" date="2023-02" db="EMBL/GenBank/DDBJ databases">
        <title>LHISI_Scaffold_Assembly.</title>
        <authorList>
            <person name="Stuart O.P."/>
            <person name="Cleave R."/>
            <person name="Magrath M.J.L."/>
            <person name="Mikheyev A.S."/>
        </authorList>
    </citation>
    <scope>NUCLEOTIDE SEQUENCE [LARGE SCALE GENOMIC DNA]</scope>
    <source>
        <strain evidence="16">Daus_M_001</strain>
        <tissue evidence="16">Leg muscle</tissue>
    </source>
</reference>
<dbReference type="Gene3D" id="3.90.360.10">
    <property type="entry name" value="Histone acetyl transferase 1 (HAT1), N-terminal domain"/>
    <property type="match status" value="1"/>
</dbReference>
<dbReference type="Gene3D" id="1.10.10.390">
    <property type="match status" value="1"/>
</dbReference>
<gene>
    <name evidence="16" type="ORF">PR048_025113</name>
</gene>
<dbReference type="Pfam" id="PF00583">
    <property type="entry name" value="Acetyltransf_1"/>
    <property type="match status" value="1"/>
</dbReference>
<dbReference type="InterPro" id="IPR037113">
    <property type="entry name" value="Hat1_N_sf"/>
</dbReference>
<keyword evidence="17" id="KW-1185">Reference proteome</keyword>
<evidence type="ECO:0000256" key="9">
    <source>
        <dbReference type="ARBA" id="ARBA00023315"/>
    </source>
</evidence>
<evidence type="ECO:0000259" key="14">
    <source>
        <dbReference type="Pfam" id="PF10394"/>
    </source>
</evidence>
<dbReference type="CDD" id="cd04301">
    <property type="entry name" value="NAT_SF"/>
    <property type="match status" value="1"/>
</dbReference>
<keyword evidence="5 11" id="KW-0808">Transferase</keyword>
<evidence type="ECO:0000256" key="1">
    <source>
        <dbReference type="ARBA" id="ARBA00004123"/>
    </source>
</evidence>
<dbReference type="PIRSF" id="PIRSF038084">
    <property type="entry name" value="HAT-B_cat"/>
    <property type="match status" value="1"/>
</dbReference>
<evidence type="ECO:0000259" key="15">
    <source>
        <dbReference type="Pfam" id="PF21183"/>
    </source>
</evidence>
<evidence type="ECO:0000313" key="17">
    <source>
        <dbReference type="Proteomes" id="UP001159363"/>
    </source>
</evidence>
<evidence type="ECO:0000256" key="10">
    <source>
        <dbReference type="ARBA" id="ARBA00048017"/>
    </source>
</evidence>
<feature type="domain" description="Histone acetyl transferase HAT1 N-terminal" evidence="14">
    <location>
        <begin position="27"/>
        <end position="191"/>
    </location>
</feature>
<dbReference type="PANTHER" id="PTHR12046">
    <property type="entry name" value="HISTONE ACETYLTRANSFERASE TYPE B CATALYTIC SUBUNIT"/>
    <property type="match status" value="1"/>
</dbReference>